<name>A0A5J6HUZ7_STRAD</name>
<dbReference type="EMBL" id="CP023695">
    <property type="protein sequence ID" value="QEV22151.1"/>
    <property type="molecule type" value="Genomic_DNA"/>
</dbReference>
<dbReference type="Proteomes" id="UP000326553">
    <property type="component" value="Chromosome"/>
</dbReference>
<organism evidence="2 3">
    <name type="scientific">Streptomyces alboniger</name>
    <dbReference type="NCBI Taxonomy" id="132473"/>
    <lineage>
        <taxon>Bacteria</taxon>
        <taxon>Bacillati</taxon>
        <taxon>Actinomycetota</taxon>
        <taxon>Actinomycetes</taxon>
        <taxon>Kitasatosporales</taxon>
        <taxon>Streptomycetaceae</taxon>
        <taxon>Streptomyces</taxon>
        <taxon>Streptomyces aurantiacus group</taxon>
    </lineage>
</organism>
<feature type="domain" description="Imm-5-like" evidence="1">
    <location>
        <begin position="2"/>
        <end position="135"/>
    </location>
</feature>
<dbReference type="OrthoDB" id="166981at2"/>
<gene>
    <name evidence="2" type="ORF">CP975_06985</name>
</gene>
<reference evidence="2 3" key="1">
    <citation type="submission" date="2017-09" db="EMBL/GenBank/DDBJ databases">
        <authorList>
            <person name="Lee N."/>
            <person name="Cho B.-K."/>
        </authorList>
    </citation>
    <scope>NUCLEOTIDE SEQUENCE [LARGE SCALE GENOMIC DNA]</scope>
    <source>
        <strain evidence="2 3">ATCC 12461</strain>
    </source>
</reference>
<accession>A0A5J6HUZ7</accession>
<dbReference type="KEGG" id="salw:CP975_06985"/>
<evidence type="ECO:0000259" key="1">
    <source>
        <dbReference type="Pfam" id="PF21805"/>
    </source>
</evidence>
<dbReference type="Pfam" id="PF21805">
    <property type="entry name" value="Imm5_like"/>
    <property type="match status" value="1"/>
</dbReference>
<keyword evidence="3" id="KW-1185">Reference proteome</keyword>
<evidence type="ECO:0000313" key="3">
    <source>
        <dbReference type="Proteomes" id="UP000326553"/>
    </source>
</evidence>
<protein>
    <recommendedName>
        <fullName evidence="1">Imm-5-like domain-containing protein</fullName>
    </recommendedName>
</protein>
<dbReference type="AlphaFoldDB" id="A0A5J6HUZ7"/>
<evidence type="ECO:0000313" key="2">
    <source>
        <dbReference type="EMBL" id="QEV22151.1"/>
    </source>
</evidence>
<proteinExistence type="predicted"/>
<dbReference type="InterPro" id="IPR048667">
    <property type="entry name" value="Imm5-like"/>
</dbReference>
<sequence>MSEDDRRFITLWAVTCAARALPLFEAEAPSDIRPREAVEAARAFALGGRRTVRLRTAAWGAYAAAREAADPAAAAAARAAGCAAGAPYLHPLATPHQLKHVLGPAVYQARAREFAEGDDPGVGDDEVRWALEQVPPQVRVVVGRMPAGRPGRTRLGALHRRLEAGLRG</sequence>